<organism evidence="2 3">
    <name type="scientific">Mortierella hygrophila</name>
    <dbReference type="NCBI Taxonomy" id="979708"/>
    <lineage>
        <taxon>Eukaryota</taxon>
        <taxon>Fungi</taxon>
        <taxon>Fungi incertae sedis</taxon>
        <taxon>Mucoromycota</taxon>
        <taxon>Mortierellomycotina</taxon>
        <taxon>Mortierellomycetes</taxon>
        <taxon>Mortierellales</taxon>
        <taxon>Mortierellaceae</taxon>
        <taxon>Mortierella</taxon>
    </lineage>
</organism>
<sequence>MAPKSRENVNSDIESSDDEGIKSLDYKPPRDFSLHTAKKHAHSVFDVDEASKHELWLIRVPEGVSNEDLETMSITLPPSTKPTTSKETTTLGSLKKKETSAYSSATTTIKYHLQTVSPDSGIAGEMLSLQPLIPAANKGGRLLQAPNGVHQHLALVASTSIPSGQTLGEEILSRPIPKRDQPEGLKQRFQFAGADSPAPGAKLSGSGKKFAAEWLKTLEKRASEAEEEAEKKRQKELEAAMEDDEELEEIATVEETEEQLEEEQEQEEEESQPSPAKKRKGEDMEVDGSEEKKVKKEKKDKKKKEKKNKD</sequence>
<dbReference type="Proteomes" id="UP000723463">
    <property type="component" value="Unassembled WGS sequence"/>
</dbReference>
<gene>
    <name evidence="2" type="ORF">EC957_006718</name>
</gene>
<dbReference type="AlphaFoldDB" id="A0A9P6EZL6"/>
<feature type="compositionally biased region" description="Basic residues" evidence="1">
    <location>
        <begin position="295"/>
        <end position="310"/>
    </location>
</feature>
<feature type="region of interest" description="Disordered" evidence="1">
    <location>
        <begin position="1"/>
        <end position="27"/>
    </location>
</feature>
<dbReference type="GO" id="GO:0006360">
    <property type="term" value="P:transcription by RNA polymerase I"/>
    <property type="evidence" value="ECO:0007669"/>
    <property type="project" value="InterPro"/>
</dbReference>
<evidence type="ECO:0000313" key="2">
    <source>
        <dbReference type="EMBL" id="KAF9538485.1"/>
    </source>
</evidence>
<comment type="caution">
    <text evidence="2">The sequence shown here is derived from an EMBL/GenBank/DDBJ whole genome shotgun (WGS) entry which is preliminary data.</text>
</comment>
<protein>
    <submittedName>
        <fullName evidence="2">Uncharacterized protein</fullName>
    </submittedName>
</protein>
<evidence type="ECO:0000256" key="1">
    <source>
        <dbReference type="SAM" id="MobiDB-lite"/>
    </source>
</evidence>
<accession>A0A9P6EZL6</accession>
<dbReference type="Gene3D" id="6.20.250.70">
    <property type="match status" value="1"/>
</dbReference>
<reference evidence="2" key="1">
    <citation type="journal article" date="2020" name="Fungal Divers.">
        <title>Resolving the Mortierellaceae phylogeny through synthesis of multi-gene phylogenetics and phylogenomics.</title>
        <authorList>
            <person name="Vandepol N."/>
            <person name="Liber J."/>
            <person name="Desiro A."/>
            <person name="Na H."/>
            <person name="Kennedy M."/>
            <person name="Barry K."/>
            <person name="Grigoriev I.V."/>
            <person name="Miller A.N."/>
            <person name="O'Donnell K."/>
            <person name="Stajich J.E."/>
            <person name="Bonito G."/>
        </authorList>
    </citation>
    <scope>NUCLEOTIDE SEQUENCE</scope>
    <source>
        <strain evidence="2">NRRL 2591</strain>
    </source>
</reference>
<dbReference type="EMBL" id="JAAAXW010000303">
    <property type="protein sequence ID" value="KAF9538485.1"/>
    <property type="molecule type" value="Genomic_DNA"/>
</dbReference>
<name>A0A9P6EZL6_9FUNG</name>
<evidence type="ECO:0000313" key="3">
    <source>
        <dbReference type="Proteomes" id="UP000723463"/>
    </source>
</evidence>
<proteinExistence type="predicted"/>
<feature type="compositionally biased region" description="Basic and acidic residues" evidence="1">
    <location>
        <begin position="221"/>
        <end position="238"/>
    </location>
</feature>
<keyword evidence="3" id="KW-1185">Reference proteome</keyword>
<dbReference type="InterPro" id="IPR013240">
    <property type="entry name" value="DNA-dir_RNA_pol1_su_RPA34"/>
</dbReference>
<feature type="region of interest" description="Disordered" evidence="1">
    <location>
        <begin position="221"/>
        <end position="310"/>
    </location>
</feature>
<feature type="compositionally biased region" description="Acidic residues" evidence="1">
    <location>
        <begin position="239"/>
        <end position="271"/>
    </location>
</feature>
<dbReference type="Pfam" id="PF08208">
    <property type="entry name" value="RNA_polI_A34"/>
    <property type="match status" value="1"/>
</dbReference>